<accession>A0ABV3U839</accession>
<evidence type="ECO:0000256" key="1">
    <source>
        <dbReference type="SAM" id="SignalP"/>
    </source>
</evidence>
<comment type="caution">
    <text evidence="2">The sequence shown here is derived from an EMBL/GenBank/DDBJ whole genome shotgun (WGS) entry which is preliminary data.</text>
</comment>
<organism evidence="2 3">
    <name type="scientific">Zhongshania guokunii</name>
    <dbReference type="NCBI Taxonomy" id="641783"/>
    <lineage>
        <taxon>Bacteria</taxon>
        <taxon>Pseudomonadati</taxon>
        <taxon>Pseudomonadota</taxon>
        <taxon>Gammaproteobacteria</taxon>
        <taxon>Cellvibrionales</taxon>
        <taxon>Spongiibacteraceae</taxon>
        <taxon>Zhongshania</taxon>
    </lineage>
</organism>
<dbReference type="Proteomes" id="UP001557485">
    <property type="component" value="Unassembled WGS sequence"/>
</dbReference>
<evidence type="ECO:0000313" key="2">
    <source>
        <dbReference type="EMBL" id="MEX1670038.1"/>
    </source>
</evidence>
<reference evidence="2 3" key="1">
    <citation type="journal article" date="2011" name="Int. J. Syst. Evol. Microbiol.">
        <title>Zhongshania antarctica gen. nov., sp. nov. and Zhongshania guokunii sp. nov., gammaproteobacteria respectively isolated from coastal attached (fast) ice and surface seawater of the Antarctic.</title>
        <authorList>
            <person name="Li H.J."/>
            <person name="Zhang X.Y."/>
            <person name="Chen C.X."/>
            <person name="Zhang Y.J."/>
            <person name="Gao Z.M."/>
            <person name="Yu Y."/>
            <person name="Chen X.L."/>
            <person name="Chen B."/>
            <person name="Zhang Y.Z."/>
        </authorList>
    </citation>
    <scope>NUCLEOTIDE SEQUENCE [LARGE SCALE GENOMIC DNA]</scope>
    <source>
        <strain evidence="2 3">ZS6-22T</strain>
    </source>
</reference>
<feature type="chain" id="PRO_5046514963" evidence="1">
    <location>
        <begin position="27"/>
        <end position="118"/>
    </location>
</feature>
<sequence>MLAVKVQALTFSIGCCALLGSSALHAQSKDFSNAHKKIERAIESAANKNPVDAMWVRHDALLIAVNKDETNAKSYAKGVCEFLTQNGFALQHTTIVIADQAALRLHNRVMQLAERRCD</sequence>
<protein>
    <submittedName>
        <fullName evidence="2">Uncharacterized protein</fullName>
    </submittedName>
</protein>
<gene>
    <name evidence="2" type="ORF">AB4876_14040</name>
</gene>
<dbReference type="EMBL" id="JBFRYA010000012">
    <property type="protein sequence ID" value="MEX1670038.1"/>
    <property type="molecule type" value="Genomic_DNA"/>
</dbReference>
<dbReference type="RefSeq" id="WP_368382409.1">
    <property type="nucleotide sequence ID" value="NZ_JBFRYA010000012.1"/>
</dbReference>
<name>A0ABV3U839_9GAMM</name>
<keyword evidence="3" id="KW-1185">Reference proteome</keyword>
<feature type="signal peptide" evidence="1">
    <location>
        <begin position="1"/>
        <end position="26"/>
    </location>
</feature>
<keyword evidence="1" id="KW-0732">Signal</keyword>
<proteinExistence type="predicted"/>
<evidence type="ECO:0000313" key="3">
    <source>
        <dbReference type="Proteomes" id="UP001557485"/>
    </source>
</evidence>